<gene>
    <name evidence="2" type="ORF">OY187_30490</name>
</gene>
<dbReference type="CDD" id="cd00085">
    <property type="entry name" value="HNHc"/>
    <property type="match status" value="1"/>
</dbReference>
<proteinExistence type="predicted"/>
<evidence type="ECO:0000313" key="3">
    <source>
        <dbReference type="Proteomes" id="UP001084650"/>
    </source>
</evidence>
<keyword evidence="2" id="KW-0255">Endonuclease</keyword>
<keyword evidence="3" id="KW-1185">Reference proteome</keyword>
<protein>
    <submittedName>
        <fullName evidence="2">HNH endonuclease</fullName>
    </submittedName>
</protein>
<dbReference type="RefSeq" id="WP_268788093.1">
    <property type="nucleotide sequence ID" value="NZ_JAPQYE010000029.1"/>
</dbReference>
<dbReference type="Pfam" id="PF01844">
    <property type="entry name" value="HNH"/>
    <property type="match status" value="1"/>
</dbReference>
<keyword evidence="2" id="KW-0540">Nuclease</keyword>
<dbReference type="Proteomes" id="UP001084650">
    <property type="component" value="Unassembled WGS sequence"/>
</dbReference>
<organism evidence="2 3">
    <name type="scientific">Mycolicibacterium iranicum</name>
    <name type="common">Mycobacterium iranicum</name>
    <dbReference type="NCBI Taxonomy" id="912594"/>
    <lineage>
        <taxon>Bacteria</taxon>
        <taxon>Bacillati</taxon>
        <taxon>Actinomycetota</taxon>
        <taxon>Actinomycetes</taxon>
        <taxon>Mycobacteriales</taxon>
        <taxon>Mycobacteriaceae</taxon>
        <taxon>Mycolicibacterium</taxon>
    </lineage>
</organism>
<keyword evidence="2" id="KW-0378">Hydrolase</keyword>
<evidence type="ECO:0000259" key="1">
    <source>
        <dbReference type="Pfam" id="PF01844"/>
    </source>
</evidence>
<reference evidence="2" key="1">
    <citation type="submission" date="2022-12" db="EMBL/GenBank/DDBJ databases">
        <title>Whole genome sequence of Mycolicibacterium iranicum strain SBH312.</title>
        <authorList>
            <person name="Jani J."/>
            <person name="Arifin Mustapha Z."/>
            <person name="Ahmed K."/>
            <person name="Kai Ling C."/>
        </authorList>
    </citation>
    <scope>NUCLEOTIDE SEQUENCE</scope>
    <source>
        <strain evidence="2">SBH312</strain>
    </source>
</reference>
<dbReference type="GO" id="GO:0004519">
    <property type="term" value="F:endonuclease activity"/>
    <property type="evidence" value="ECO:0007669"/>
    <property type="project" value="UniProtKB-KW"/>
</dbReference>
<feature type="domain" description="HNH" evidence="1">
    <location>
        <begin position="42"/>
        <end position="94"/>
    </location>
</feature>
<accession>A0ABT4HQB7</accession>
<comment type="caution">
    <text evidence="2">The sequence shown here is derived from an EMBL/GenBank/DDBJ whole genome shotgun (WGS) entry which is preliminary data.</text>
</comment>
<dbReference type="Gene3D" id="1.10.30.50">
    <property type="match status" value="1"/>
</dbReference>
<dbReference type="InterPro" id="IPR003615">
    <property type="entry name" value="HNH_nuc"/>
</dbReference>
<dbReference type="EMBL" id="JAPQYE010000029">
    <property type="protein sequence ID" value="MCZ0732385.1"/>
    <property type="molecule type" value="Genomic_DNA"/>
</dbReference>
<sequence length="355" mass="39968">MTHPGRARNGQSVVGEEARYSYSPERNRLLLLSLVQVWGNKCYWCKMPKPFRDLEIDHIIPLNPRSRADDLDFDADSAENLAPICGPCNKEKSNGQFDDAPRVDAMRKAAVSNAPKVRRNLEGFYKNDAVVKALLAVTAADLASPDVAEAITAFGLAIMPIFRESFPNILTAPYVRDYTVRHPTMTIRGREVELPEERSTAEFDAHGQRALVILEDVMGISMADAIDAVRQSIGDDIEEQVDRWLRNGMDGRYASASRDERPSSNPIGISVSELRYEDGSVLLSGEFDGTFIAEIEEYDPDPERWTSYRRADFDFTGDFQVTFTGADVADVWVDTAEPYENEWRGRAAMMRFYDD</sequence>
<dbReference type="InterPro" id="IPR002711">
    <property type="entry name" value="HNH"/>
</dbReference>
<name>A0ABT4HQB7_MYCIR</name>
<evidence type="ECO:0000313" key="2">
    <source>
        <dbReference type="EMBL" id="MCZ0732385.1"/>
    </source>
</evidence>